<proteinExistence type="predicted"/>
<dbReference type="PANTHER" id="PTHR43649">
    <property type="entry name" value="ARABINOSE-BINDING PROTEIN-RELATED"/>
    <property type="match status" value="1"/>
</dbReference>
<evidence type="ECO:0000313" key="1">
    <source>
        <dbReference type="EMBL" id="SCE72224.1"/>
    </source>
</evidence>
<dbReference type="PROSITE" id="PS51318">
    <property type="entry name" value="TAT"/>
    <property type="match status" value="1"/>
</dbReference>
<sequence>MSDFDPGRRRFLGHLGLAGLGALGASSFLSACASSASGPTTSNGSGAVTIQSNLSSPQAKAAMEKLIETFNAQGKGTASLNTIASETFRTQLPTYLTSANPPDLYTWYAGSVANDYASKNLLLDVSEVWKSLDDYPQSLRTLSTDAIGKQIFVPMNNYWWGFFYRKSNFAKWGVQEPKTWTEFLALCETLKGKGVPPIGIGLGDTPWVASAWFDYLNIRINGAPFHRELLAGKQRFDDPKVKAVFTRWREALPYFDPKGKAYPFQEATTALLAGKTGMFLIGTFFADAAPKDALGDLDFFRFPIIDPAVPLAEEAPTDGFFASAKTANPTGTRALLSYLAGVEAQEAYVKASSGIVLPANPRAKASDSPLVVKGKAMLNEAKELTQFFNRDSSDALQPTADTALTKFIDKPDQIDAILREWQAGAEKVFKG</sequence>
<name>A0A1C4UKM6_9ACTN</name>
<dbReference type="AlphaFoldDB" id="A0A1C4UKM6"/>
<dbReference type="Pfam" id="PF01547">
    <property type="entry name" value="SBP_bac_1"/>
    <property type="match status" value="1"/>
</dbReference>
<gene>
    <name evidence="1" type="ORF">GA0070561_1134</name>
</gene>
<dbReference type="STRING" id="285676.GA0070561_1134"/>
<reference evidence="1 2" key="1">
    <citation type="submission" date="2016-06" db="EMBL/GenBank/DDBJ databases">
        <authorList>
            <person name="Kjaerup R.B."/>
            <person name="Dalgaard T.S."/>
            <person name="Juul-Madsen H.R."/>
        </authorList>
    </citation>
    <scope>NUCLEOTIDE SEQUENCE [LARGE SCALE GENOMIC DNA]</scope>
    <source>
        <strain evidence="1 2">DSM 44871</strain>
    </source>
</reference>
<protein>
    <submittedName>
        <fullName evidence="1">Carbohydrate ABC transporter substrate-binding protein, CUT1 family</fullName>
    </submittedName>
</protein>
<dbReference type="Proteomes" id="UP000198864">
    <property type="component" value="Unassembled WGS sequence"/>
</dbReference>
<organism evidence="1 2">
    <name type="scientific">Micromonospora saelicesensis</name>
    <dbReference type="NCBI Taxonomy" id="285676"/>
    <lineage>
        <taxon>Bacteria</taxon>
        <taxon>Bacillati</taxon>
        <taxon>Actinomycetota</taxon>
        <taxon>Actinomycetes</taxon>
        <taxon>Micromonosporales</taxon>
        <taxon>Micromonosporaceae</taxon>
        <taxon>Micromonospora</taxon>
    </lineage>
</organism>
<dbReference type="EMBL" id="FMCR01000001">
    <property type="protein sequence ID" value="SCE72224.1"/>
    <property type="molecule type" value="Genomic_DNA"/>
</dbReference>
<dbReference type="SUPFAM" id="SSF53850">
    <property type="entry name" value="Periplasmic binding protein-like II"/>
    <property type="match status" value="1"/>
</dbReference>
<evidence type="ECO:0000313" key="2">
    <source>
        <dbReference type="Proteomes" id="UP000198864"/>
    </source>
</evidence>
<accession>A0A1C4UKM6</accession>
<dbReference type="InterPro" id="IPR006059">
    <property type="entry name" value="SBP"/>
</dbReference>
<dbReference type="Gene3D" id="3.40.190.10">
    <property type="entry name" value="Periplasmic binding protein-like II"/>
    <property type="match status" value="2"/>
</dbReference>
<dbReference type="RefSeq" id="WP_091395037.1">
    <property type="nucleotide sequence ID" value="NZ_FMCR01000001.1"/>
</dbReference>
<dbReference type="InterPro" id="IPR050490">
    <property type="entry name" value="Bact_solute-bd_prot1"/>
</dbReference>
<dbReference type="InterPro" id="IPR006311">
    <property type="entry name" value="TAT_signal"/>
</dbReference>